<comment type="caution">
    <text evidence="2">The sequence shown here is derived from an EMBL/GenBank/DDBJ whole genome shotgun (WGS) entry which is preliminary data.</text>
</comment>
<organism evidence="2 3">
    <name type="scientific">Rhizophagus irregularis</name>
    <dbReference type="NCBI Taxonomy" id="588596"/>
    <lineage>
        <taxon>Eukaryota</taxon>
        <taxon>Fungi</taxon>
        <taxon>Fungi incertae sedis</taxon>
        <taxon>Mucoromycota</taxon>
        <taxon>Glomeromycotina</taxon>
        <taxon>Glomeromycetes</taxon>
        <taxon>Glomerales</taxon>
        <taxon>Glomeraceae</taxon>
        <taxon>Rhizophagus</taxon>
    </lineage>
</organism>
<dbReference type="GO" id="GO:0003676">
    <property type="term" value="F:nucleic acid binding"/>
    <property type="evidence" value="ECO:0007669"/>
    <property type="project" value="InterPro"/>
</dbReference>
<dbReference type="Pfam" id="PF13358">
    <property type="entry name" value="DDE_3"/>
    <property type="match status" value="1"/>
</dbReference>
<dbReference type="EMBL" id="LLXJ01001127">
    <property type="protein sequence ID" value="PKC03761.1"/>
    <property type="molecule type" value="Genomic_DNA"/>
</dbReference>
<proteinExistence type="predicted"/>
<name>A0A2N0PAB0_9GLOM</name>
<feature type="domain" description="Tc1-like transposase DDE" evidence="1">
    <location>
        <begin position="6"/>
        <end position="43"/>
    </location>
</feature>
<dbReference type="InterPro" id="IPR036397">
    <property type="entry name" value="RNaseH_sf"/>
</dbReference>
<evidence type="ECO:0000313" key="3">
    <source>
        <dbReference type="Proteomes" id="UP000232722"/>
    </source>
</evidence>
<feature type="non-terminal residue" evidence="2">
    <location>
        <position position="1"/>
    </location>
</feature>
<gene>
    <name evidence="2" type="ORF">RhiirA5_296075</name>
</gene>
<protein>
    <recommendedName>
        <fullName evidence="1">Tc1-like transposase DDE domain-containing protein</fullName>
    </recommendedName>
</protein>
<sequence length="77" mass="8911">LQKISFKVLEWPSNSPDLNPIENLWSIVKTSVEKRMPKNCEELELFMKEWANIPKSVLINLVNSMPKRCQAIIDNNG</sequence>
<dbReference type="InterPro" id="IPR038717">
    <property type="entry name" value="Tc1-like_DDE_dom"/>
</dbReference>
<dbReference type="Proteomes" id="UP000232722">
    <property type="component" value="Unassembled WGS sequence"/>
</dbReference>
<dbReference type="AlphaFoldDB" id="A0A2N0PAB0"/>
<evidence type="ECO:0000259" key="1">
    <source>
        <dbReference type="Pfam" id="PF13358"/>
    </source>
</evidence>
<dbReference type="Gene3D" id="3.30.420.10">
    <property type="entry name" value="Ribonuclease H-like superfamily/Ribonuclease H"/>
    <property type="match status" value="1"/>
</dbReference>
<reference evidence="2 3" key="1">
    <citation type="submission" date="2016-04" db="EMBL/GenBank/DDBJ databases">
        <title>Genome analyses suggest a sexual origin of heterokaryosis in a supposedly ancient asexual fungus.</title>
        <authorList>
            <person name="Ropars J."/>
            <person name="Sedzielewska K."/>
            <person name="Noel J."/>
            <person name="Charron P."/>
            <person name="Farinelli L."/>
            <person name="Marton T."/>
            <person name="Kruger M."/>
            <person name="Pelin A."/>
            <person name="Brachmann A."/>
            <person name="Corradi N."/>
        </authorList>
    </citation>
    <scope>NUCLEOTIDE SEQUENCE [LARGE SCALE GENOMIC DNA]</scope>
    <source>
        <strain evidence="2 3">A5</strain>
    </source>
</reference>
<evidence type="ECO:0000313" key="2">
    <source>
        <dbReference type="EMBL" id="PKC03761.1"/>
    </source>
</evidence>
<accession>A0A2N0PAB0</accession>
<reference evidence="2 3" key="2">
    <citation type="submission" date="2017-09" db="EMBL/GenBank/DDBJ databases">
        <title>Extensive intraspecific genome diversity in a model arbuscular mycorrhizal fungus.</title>
        <authorList>
            <person name="Chen E.C."/>
            <person name="Morin E."/>
            <person name="Beaudet D."/>
            <person name="Noel J."/>
            <person name="Ndikumana S."/>
            <person name="Charron P."/>
            <person name="St-Onge C."/>
            <person name="Giorgi J."/>
            <person name="Grigoriev I.V."/>
            <person name="Roux C."/>
            <person name="Martin F.M."/>
            <person name="Corradi N."/>
        </authorList>
    </citation>
    <scope>NUCLEOTIDE SEQUENCE [LARGE SCALE GENOMIC DNA]</scope>
    <source>
        <strain evidence="2 3">A5</strain>
    </source>
</reference>
<dbReference type="VEuPathDB" id="FungiDB:RhiirA1_447954"/>